<comment type="similarity">
    <text evidence="8 9">Belongs to the polyphosphate kinase 1 (PPK1) family.</text>
</comment>
<dbReference type="PIRSF" id="PIRSF015589">
    <property type="entry name" value="PP_kinase"/>
    <property type="match status" value="1"/>
</dbReference>
<dbReference type="Gene3D" id="3.30.870.10">
    <property type="entry name" value="Endonuclease Chain A"/>
    <property type="match status" value="2"/>
</dbReference>
<dbReference type="InterPro" id="IPR003414">
    <property type="entry name" value="PP_kinase"/>
</dbReference>
<evidence type="ECO:0000256" key="1">
    <source>
        <dbReference type="ARBA" id="ARBA00022553"/>
    </source>
</evidence>
<dbReference type="Pfam" id="PF17941">
    <property type="entry name" value="PP_kinase_C_1"/>
    <property type="match status" value="1"/>
</dbReference>
<dbReference type="AlphaFoldDB" id="A0A0P9D8D6"/>
<dbReference type="EC" id="2.7.4.1" evidence="8 9"/>
<dbReference type="EMBL" id="LJCR01000111">
    <property type="protein sequence ID" value="KPV54114.1"/>
    <property type="molecule type" value="Genomic_DNA"/>
</dbReference>
<feature type="binding site" evidence="8">
    <location>
        <position position="397"/>
    </location>
    <ligand>
        <name>Mg(2+)</name>
        <dbReference type="ChEBI" id="CHEBI:18420"/>
    </ligand>
</feature>
<evidence type="ECO:0000259" key="10">
    <source>
        <dbReference type="Pfam" id="PF02503"/>
    </source>
</evidence>
<dbReference type="SUPFAM" id="SSF143724">
    <property type="entry name" value="PHP14-like"/>
    <property type="match status" value="1"/>
</dbReference>
<feature type="domain" description="Polyphosphate kinase middle" evidence="10">
    <location>
        <begin position="138"/>
        <end position="324"/>
    </location>
</feature>
<dbReference type="CDD" id="cd09165">
    <property type="entry name" value="PLDc_PaPPK1_C1_like"/>
    <property type="match status" value="1"/>
</dbReference>
<evidence type="ECO:0000256" key="7">
    <source>
        <dbReference type="ARBA" id="ARBA00022842"/>
    </source>
</evidence>
<evidence type="ECO:0000256" key="9">
    <source>
        <dbReference type="RuleBase" id="RU003800"/>
    </source>
</evidence>
<dbReference type="CDD" id="cd09168">
    <property type="entry name" value="PLDc_PaPPK1_C2_like"/>
    <property type="match status" value="1"/>
</dbReference>
<name>A0A0P9D8D6_9CHLR</name>
<feature type="domain" description="Polyphosphate kinase C-terminal" evidence="13">
    <location>
        <begin position="354"/>
        <end position="518"/>
    </location>
</feature>
<dbReference type="InterPro" id="IPR025200">
    <property type="entry name" value="PPK_C_dom2"/>
</dbReference>
<dbReference type="InterPro" id="IPR036830">
    <property type="entry name" value="PP_kinase_middle_dom_sf"/>
</dbReference>
<dbReference type="Gene3D" id="1.20.58.310">
    <property type="entry name" value="Polyphosphate kinase N-terminal domain"/>
    <property type="match status" value="1"/>
</dbReference>
<feature type="binding site" evidence="8">
    <location>
        <position position="490"/>
    </location>
    <ligand>
        <name>ATP</name>
        <dbReference type="ChEBI" id="CHEBI:30616"/>
    </ligand>
</feature>
<evidence type="ECO:0000313" key="15">
    <source>
        <dbReference type="Proteomes" id="UP000050509"/>
    </source>
</evidence>
<dbReference type="GO" id="GO:0046872">
    <property type="term" value="F:metal ion binding"/>
    <property type="evidence" value="ECO:0007669"/>
    <property type="project" value="UniProtKB-KW"/>
</dbReference>
<dbReference type="Proteomes" id="UP000050509">
    <property type="component" value="Unassembled WGS sequence"/>
</dbReference>
<sequence>MAIATEIAPEAELRNPYQSLSRYINREQSWLEFNKRVLQEALEDRHPLLERVKFLSIFSTNLDEFFMIRVAGIKQQIAARVVGRSPDGMTPTEQLFAIRRAVTELAEQQRNCWLDDIQPKLRAQGVYILDYEELDDHQRAYCKDYFEREVFPVLTPLAFDPSHPFPQISNLSINLAVVINDPEEGELFARVKVPAVLPRMIPIGGNCPAPEEIQPERRHAFVWLDQVIAEHVDALFPGMAVTEVYLFRITRNADVEIQEEEAADLLRTIEQGVRRRRFGAVVRLTIQHDMPQRIRDLLLANLKLNPEDVYEVRGPLGLSEIMALTRIDRPELKDPPFYPKAPALLRHARTSNEIFGAIRQQDILLHHPYDSFQPLVELIEAAAEDPEVLAIKQTLYRVGSNSPIVKALMHARDQDKQVTVLVGLKARFDEENNITWARALERAGVHVVYGLVGLKTHAKIALIVRREHDGLRRYVHLGTGNYNAGTARVYTDLGLLTCRPDIGADASDLFNFLTGYSRQTRYRKLLVAPVNLRERLTWLIEREIAHANSGRTGRLIFKLNALVDPAMIRQLYAASSAGVQIDLVVRGICCLRPGVPGLSENITVRSVIGRFLEHSRVYYFGNDGAPEVYLGSADLMQRNLDRRVETLFPIEDPAMVSHIRDDMLEIYLRDNTRAHLLQPDGSYIRAQPQQGARPIDSQLAFGAGHDLPPE</sequence>
<comment type="function">
    <text evidence="8 9">Catalyzes the reversible transfer of the terminal phosphate of ATP to form a long-chain polyphosphate (polyP).</text>
</comment>
<proteinExistence type="inferred from homology"/>
<comment type="cofactor">
    <cofactor evidence="8">
        <name>Mg(2+)</name>
        <dbReference type="ChEBI" id="CHEBI:18420"/>
    </cofactor>
</comment>
<dbReference type="Gene3D" id="3.30.1840.10">
    <property type="entry name" value="Polyphosphate kinase middle domain"/>
    <property type="match status" value="1"/>
</dbReference>
<keyword evidence="3 8" id="KW-0479">Metal-binding</keyword>
<dbReference type="InterPro" id="IPR025198">
    <property type="entry name" value="PPK_N_dom"/>
</dbReference>
<feature type="binding site" evidence="8">
    <location>
        <position position="586"/>
    </location>
    <ligand>
        <name>ATP</name>
        <dbReference type="ChEBI" id="CHEBI:30616"/>
    </ligand>
</feature>
<dbReference type="Pfam" id="PF13089">
    <property type="entry name" value="PP_kinase_N"/>
    <property type="match status" value="1"/>
</dbReference>
<dbReference type="PATRIC" id="fig|186479.3.peg.504"/>
<feature type="domain" description="Polyphosphate kinase N-terminal" evidence="11">
    <location>
        <begin position="23"/>
        <end position="128"/>
    </location>
</feature>
<dbReference type="HAMAP" id="MF_00347">
    <property type="entry name" value="Polyphosphate_kinase"/>
    <property type="match status" value="1"/>
</dbReference>
<evidence type="ECO:0000256" key="5">
    <source>
        <dbReference type="ARBA" id="ARBA00022777"/>
    </source>
</evidence>
<evidence type="ECO:0000256" key="6">
    <source>
        <dbReference type="ARBA" id="ARBA00022840"/>
    </source>
</evidence>
<evidence type="ECO:0000313" key="14">
    <source>
        <dbReference type="EMBL" id="KPV54114.1"/>
    </source>
</evidence>
<keyword evidence="5 8" id="KW-0418">Kinase</keyword>
<dbReference type="InterPro" id="IPR041108">
    <property type="entry name" value="PP_kinase_C_1"/>
</dbReference>
<dbReference type="SUPFAM" id="SSF140356">
    <property type="entry name" value="PPK N-terminal domain-like"/>
    <property type="match status" value="1"/>
</dbReference>
<evidence type="ECO:0000256" key="3">
    <source>
        <dbReference type="ARBA" id="ARBA00022723"/>
    </source>
</evidence>
<dbReference type="InterPro" id="IPR036832">
    <property type="entry name" value="PPK_N_dom_sf"/>
</dbReference>
<dbReference type="PANTHER" id="PTHR30218:SF0">
    <property type="entry name" value="POLYPHOSPHATE KINASE"/>
    <property type="match status" value="1"/>
</dbReference>
<keyword evidence="2 8" id="KW-0808">Transferase</keyword>
<dbReference type="GO" id="GO:0009358">
    <property type="term" value="C:polyphosphate kinase complex"/>
    <property type="evidence" value="ECO:0007669"/>
    <property type="project" value="InterPro"/>
</dbReference>
<comment type="caution">
    <text evidence="14">The sequence shown here is derived from an EMBL/GenBank/DDBJ whole genome shotgun (WGS) entry which is preliminary data.</text>
</comment>
<organism evidence="14 15">
    <name type="scientific">Kouleothrix aurantiaca</name>
    <dbReference type="NCBI Taxonomy" id="186479"/>
    <lineage>
        <taxon>Bacteria</taxon>
        <taxon>Bacillati</taxon>
        <taxon>Chloroflexota</taxon>
        <taxon>Chloroflexia</taxon>
        <taxon>Chloroflexales</taxon>
        <taxon>Roseiflexineae</taxon>
        <taxon>Roseiflexaceae</taxon>
        <taxon>Kouleothrix</taxon>
    </lineage>
</organism>
<dbReference type="InterPro" id="IPR024953">
    <property type="entry name" value="PP_kinase_middle"/>
</dbReference>
<gene>
    <name evidence="8" type="primary">ppk</name>
    <name evidence="14" type="ORF">SE17_05715</name>
</gene>
<keyword evidence="6 8" id="KW-0067">ATP-binding</keyword>
<dbReference type="GO" id="GO:0006799">
    <property type="term" value="P:polyphosphate biosynthetic process"/>
    <property type="evidence" value="ECO:0007669"/>
    <property type="project" value="UniProtKB-UniRule"/>
</dbReference>
<dbReference type="PANTHER" id="PTHR30218">
    <property type="entry name" value="POLYPHOSPHATE KINASE"/>
    <property type="match status" value="1"/>
</dbReference>
<comment type="PTM">
    <text evidence="8 9">An intermediate of this reaction is the autophosphorylated ppk in which a phosphate is covalently linked to a histidine residue through a N-P bond.</text>
</comment>
<evidence type="ECO:0000259" key="12">
    <source>
        <dbReference type="Pfam" id="PF13090"/>
    </source>
</evidence>
<dbReference type="NCBIfam" id="NF003917">
    <property type="entry name" value="PRK05443.1-1"/>
    <property type="match status" value="1"/>
</dbReference>
<feature type="domain" description="Polyphosphate kinase C-terminal" evidence="12">
    <location>
        <begin position="525"/>
        <end position="698"/>
    </location>
</feature>
<feature type="active site" description="Phosphohistidine intermediate" evidence="8">
    <location>
        <position position="457"/>
    </location>
</feature>
<dbReference type="NCBIfam" id="NF003921">
    <property type="entry name" value="PRK05443.2-2"/>
    <property type="match status" value="1"/>
</dbReference>
<dbReference type="GO" id="GO:0008976">
    <property type="term" value="F:polyphosphate kinase activity"/>
    <property type="evidence" value="ECO:0007669"/>
    <property type="project" value="UniProtKB-UniRule"/>
</dbReference>
<accession>A0A0P9D8D6</accession>
<keyword evidence="7 8" id="KW-0460">Magnesium</keyword>
<feature type="binding site" evidence="8">
    <location>
        <position position="614"/>
    </location>
    <ligand>
        <name>ATP</name>
        <dbReference type="ChEBI" id="CHEBI:30616"/>
    </ligand>
</feature>
<keyword evidence="15" id="KW-1185">Reference proteome</keyword>
<keyword evidence="1 8" id="KW-0597">Phosphoprotein</keyword>
<evidence type="ECO:0000256" key="4">
    <source>
        <dbReference type="ARBA" id="ARBA00022741"/>
    </source>
</evidence>
<dbReference type="NCBIfam" id="TIGR03705">
    <property type="entry name" value="poly_P_kin"/>
    <property type="match status" value="1"/>
</dbReference>
<feature type="binding site" evidence="8">
    <location>
        <position position="61"/>
    </location>
    <ligand>
        <name>ATP</name>
        <dbReference type="ChEBI" id="CHEBI:30616"/>
    </ligand>
</feature>
<comment type="catalytic activity">
    <reaction evidence="8 9">
        <text>[phosphate](n) + ATP = [phosphate](n+1) + ADP</text>
        <dbReference type="Rhea" id="RHEA:19573"/>
        <dbReference type="Rhea" id="RHEA-COMP:9859"/>
        <dbReference type="Rhea" id="RHEA-COMP:14280"/>
        <dbReference type="ChEBI" id="CHEBI:16838"/>
        <dbReference type="ChEBI" id="CHEBI:30616"/>
        <dbReference type="ChEBI" id="CHEBI:456216"/>
        <dbReference type="EC" id="2.7.4.1"/>
    </reaction>
</comment>
<evidence type="ECO:0000259" key="11">
    <source>
        <dbReference type="Pfam" id="PF13089"/>
    </source>
</evidence>
<dbReference type="GO" id="GO:0005524">
    <property type="term" value="F:ATP binding"/>
    <property type="evidence" value="ECO:0007669"/>
    <property type="project" value="UniProtKB-KW"/>
</dbReference>
<feature type="binding site" evidence="8">
    <location>
        <position position="427"/>
    </location>
    <ligand>
        <name>Mg(2+)</name>
        <dbReference type="ChEBI" id="CHEBI:18420"/>
    </ligand>
</feature>
<dbReference type="NCBIfam" id="NF003918">
    <property type="entry name" value="PRK05443.1-2"/>
    <property type="match status" value="1"/>
</dbReference>
<keyword evidence="4 8" id="KW-0547">Nucleotide-binding</keyword>
<dbReference type="Pfam" id="PF02503">
    <property type="entry name" value="PP_kinase"/>
    <property type="match status" value="1"/>
</dbReference>
<dbReference type="FunFam" id="3.30.870.10:FF:000001">
    <property type="entry name" value="Polyphosphate kinase"/>
    <property type="match status" value="1"/>
</dbReference>
<dbReference type="SUPFAM" id="SSF56024">
    <property type="entry name" value="Phospholipase D/nuclease"/>
    <property type="match status" value="2"/>
</dbReference>
<protein>
    <recommendedName>
        <fullName evidence="8 9">Polyphosphate kinase</fullName>
        <ecNumber evidence="8 9">2.7.4.1</ecNumber>
    </recommendedName>
    <alternativeName>
        <fullName evidence="8">ATP-polyphosphate phosphotransferase</fullName>
    </alternativeName>
    <alternativeName>
        <fullName evidence="8">Polyphosphoric acid kinase</fullName>
    </alternativeName>
</protein>
<evidence type="ECO:0000259" key="13">
    <source>
        <dbReference type="Pfam" id="PF17941"/>
    </source>
</evidence>
<evidence type="ECO:0000256" key="2">
    <source>
        <dbReference type="ARBA" id="ARBA00022679"/>
    </source>
</evidence>
<reference evidence="14 15" key="1">
    <citation type="submission" date="2015-09" db="EMBL/GenBank/DDBJ databases">
        <title>Draft genome sequence of Kouleothrix aurantiaca JCM 19913.</title>
        <authorList>
            <person name="Hemp J."/>
        </authorList>
    </citation>
    <scope>NUCLEOTIDE SEQUENCE [LARGE SCALE GENOMIC DNA]</scope>
    <source>
        <strain evidence="14 15">COM-B</strain>
    </source>
</reference>
<evidence type="ECO:0000256" key="8">
    <source>
        <dbReference type="HAMAP-Rule" id="MF_00347"/>
    </source>
</evidence>
<dbReference type="Pfam" id="PF13090">
    <property type="entry name" value="PP_kinase_C"/>
    <property type="match status" value="1"/>
</dbReference>